<dbReference type="Proteomes" id="UP000016088">
    <property type="component" value="Unassembled WGS sequence"/>
</dbReference>
<dbReference type="GeneID" id="25029599"/>
<dbReference type="SUPFAM" id="SSF81901">
    <property type="entry name" value="HCP-like"/>
    <property type="match status" value="2"/>
</dbReference>
<evidence type="ECO:0008006" key="5">
    <source>
        <dbReference type="Google" id="ProtNLM"/>
    </source>
</evidence>
<dbReference type="InterPro" id="IPR011990">
    <property type="entry name" value="TPR-like_helical_dom_sf"/>
</dbReference>
<sequence length="649" mass="73925">MIASTTLVSLFVSVILIFSYSSDAFGEPDLFFVDPTGLSSQDAPFSEDFNFPVEDRYEKAKKKLQDDFTSTEEKLHAASLLKSAARENNTDAILLLGNTLFFGLYGFEPDFRMAFNYYDQLLKMNGSIMGNLILGFYHSVSYYNTAPYDPALARMYWEAAAKQGSIDAHHFLAYHHLIGMHTVKSDSLAAQHYKIIADDLTKEGPKFLLAASQYLWPEILNYNTAGEDGSGVYGPASAYSLSPASRAFISIRHYLKEIYNPPEERDLGTLFEAAKLRLHGMHSFRRNHTVAEAIFAKVYRDLSFLNESSIHITSEKIDDLLSKSAGYIGLIQLFGESKKRSLENASRWFNRGILHNDSNSLYGMGYIFYHGLLDNKTDLQKGLSYIKEAANMKNGYALTFLGILSLEEEDYDNTFQYLTLANEEKVLLASKLLADCYLHGIGTSVSKRKAALLYKEFVETVRSKSSTMSLAVREVDHYCWENSLIYYLYSAQLGYSIAEINAAYFVDGNKYLVDSLTRYLYPERTQDEILSDEFAFEFYARAAAQGDVDAILKVGDYYYYGVGVHKDYEKAYRHYEIASEKGGATGMALWNMAYMHEFGKGRERDAHIAKRFLDELSINRISYIPFRMILSLIFLHQIYLRCLSFLRLR</sequence>
<feature type="chain" id="PRO_5004567704" description="Ubiquitin-protein ligase Sel1/Ubx2" evidence="2">
    <location>
        <begin position="27"/>
        <end position="649"/>
    </location>
</feature>
<reference evidence="3 4" key="1">
    <citation type="journal article" date="2011" name="Science">
        <title>Comparative functional genomics of the fission yeasts.</title>
        <authorList>
            <person name="Rhind N."/>
            <person name="Chen Z."/>
            <person name="Yassour M."/>
            <person name="Thompson D.A."/>
            <person name="Haas B.J."/>
            <person name="Habib N."/>
            <person name="Wapinski I."/>
            <person name="Roy S."/>
            <person name="Lin M.F."/>
            <person name="Heiman D.I."/>
            <person name="Young S.K."/>
            <person name="Furuya K."/>
            <person name="Guo Y."/>
            <person name="Pidoux A."/>
            <person name="Chen H.M."/>
            <person name="Robbertse B."/>
            <person name="Goldberg J.M."/>
            <person name="Aoki K."/>
            <person name="Bayne E.H."/>
            <person name="Berlin A.M."/>
            <person name="Desjardins C.A."/>
            <person name="Dobbs E."/>
            <person name="Dukaj L."/>
            <person name="Fan L."/>
            <person name="FitzGerald M.G."/>
            <person name="French C."/>
            <person name="Gujja S."/>
            <person name="Hansen K."/>
            <person name="Keifenheim D."/>
            <person name="Levin J.Z."/>
            <person name="Mosher R.A."/>
            <person name="Mueller C.A."/>
            <person name="Pfiffner J."/>
            <person name="Priest M."/>
            <person name="Russ C."/>
            <person name="Smialowska A."/>
            <person name="Swoboda P."/>
            <person name="Sykes S.M."/>
            <person name="Vaughn M."/>
            <person name="Vengrova S."/>
            <person name="Yoder R."/>
            <person name="Zeng Q."/>
            <person name="Allshire R."/>
            <person name="Baulcombe D."/>
            <person name="Birren B.W."/>
            <person name="Brown W."/>
            <person name="Ekwall K."/>
            <person name="Kellis M."/>
            <person name="Leatherwood J."/>
            <person name="Levin H."/>
            <person name="Margalit H."/>
            <person name="Martienssen R."/>
            <person name="Nieduszynski C.A."/>
            <person name="Spatafora J.W."/>
            <person name="Friedman N."/>
            <person name="Dalgaard J.Z."/>
            <person name="Baumann P."/>
            <person name="Niki H."/>
            <person name="Regev A."/>
            <person name="Nusbaum C."/>
        </authorList>
    </citation>
    <scope>NUCLEOTIDE SEQUENCE [LARGE SCALE GENOMIC DNA]</scope>
    <source>
        <strain evidence="4">yFS286</strain>
    </source>
</reference>
<dbReference type="SMART" id="SM00671">
    <property type="entry name" value="SEL1"/>
    <property type="match status" value="8"/>
</dbReference>
<gene>
    <name evidence="3" type="ORF">SOCG_00615</name>
</gene>
<dbReference type="PANTHER" id="PTHR11102:SF147">
    <property type="entry name" value="SEL1L ADAPTOR SUBUNIT OF ERAD E3 UBIQUITIN LIGASE"/>
    <property type="match status" value="1"/>
</dbReference>
<keyword evidence="4" id="KW-1185">Reference proteome</keyword>
<dbReference type="InterPro" id="IPR050767">
    <property type="entry name" value="Sel1_AlgK"/>
</dbReference>
<dbReference type="RefSeq" id="XP_013018489.1">
    <property type="nucleotide sequence ID" value="XM_013163035.1"/>
</dbReference>
<dbReference type="eggNOG" id="KOG1550">
    <property type="taxonomic scope" value="Eukaryota"/>
</dbReference>
<feature type="signal peptide" evidence="2">
    <location>
        <begin position="1"/>
        <end position="26"/>
    </location>
</feature>
<evidence type="ECO:0000256" key="2">
    <source>
        <dbReference type="SAM" id="SignalP"/>
    </source>
</evidence>
<dbReference type="PANTHER" id="PTHR11102">
    <property type="entry name" value="SEL-1-LIKE PROTEIN"/>
    <property type="match status" value="1"/>
</dbReference>
<dbReference type="Pfam" id="PF08238">
    <property type="entry name" value="Sel1"/>
    <property type="match status" value="8"/>
</dbReference>
<protein>
    <recommendedName>
        <fullName evidence="5">Ubiquitin-protein ligase Sel1/Ubx2</fullName>
    </recommendedName>
</protein>
<dbReference type="VEuPathDB" id="FungiDB:SOCG_00615"/>
<organism evidence="3 4">
    <name type="scientific">Schizosaccharomyces octosporus (strain yFS286)</name>
    <name type="common">Fission yeast</name>
    <name type="synonym">Octosporomyces octosporus</name>
    <dbReference type="NCBI Taxonomy" id="483514"/>
    <lineage>
        <taxon>Eukaryota</taxon>
        <taxon>Fungi</taxon>
        <taxon>Dikarya</taxon>
        <taxon>Ascomycota</taxon>
        <taxon>Taphrinomycotina</taxon>
        <taxon>Schizosaccharomycetes</taxon>
        <taxon>Schizosaccharomycetales</taxon>
        <taxon>Schizosaccharomycetaceae</taxon>
        <taxon>Schizosaccharomyces</taxon>
    </lineage>
</organism>
<dbReference type="GO" id="GO:0036503">
    <property type="term" value="P:ERAD pathway"/>
    <property type="evidence" value="ECO:0007669"/>
    <property type="project" value="TreeGrafter"/>
</dbReference>
<accession>S9PZG8</accession>
<keyword evidence="2" id="KW-0732">Signal</keyword>
<comment type="similarity">
    <text evidence="1">Belongs to the sel-1 family.</text>
</comment>
<dbReference type="Gene3D" id="1.25.40.10">
    <property type="entry name" value="Tetratricopeptide repeat domain"/>
    <property type="match status" value="3"/>
</dbReference>
<evidence type="ECO:0000256" key="1">
    <source>
        <dbReference type="ARBA" id="ARBA00038101"/>
    </source>
</evidence>
<name>S9PZG8_SCHOY</name>
<evidence type="ECO:0000313" key="3">
    <source>
        <dbReference type="EMBL" id="EPX72853.1"/>
    </source>
</evidence>
<dbReference type="HOGENOM" id="CLU_407185_0_0_1"/>
<proteinExistence type="inferred from homology"/>
<dbReference type="GO" id="GO:0005789">
    <property type="term" value="C:endoplasmic reticulum membrane"/>
    <property type="evidence" value="ECO:0007669"/>
    <property type="project" value="TreeGrafter"/>
</dbReference>
<dbReference type="InterPro" id="IPR006597">
    <property type="entry name" value="Sel1-like"/>
</dbReference>
<evidence type="ECO:0000313" key="4">
    <source>
        <dbReference type="Proteomes" id="UP000016088"/>
    </source>
</evidence>
<dbReference type="OrthoDB" id="27934at2759"/>
<dbReference type="EMBL" id="KE503207">
    <property type="protein sequence ID" value="EPX72853.1"/>
    <property type="molecule type" value="Genomic_DNA"/>
</dbReference>
<dbReference type="AlphaFoldDB" id="S9PZG8"/>
<dbReference type="OMA" id="MDLQARK"/>